<dbReference type="InParanoid" id="A0A165DBU0"/>
<accession>A0A165DBU0</accession>
<dbReference type="RefSeq" id="XP_040762255.1">
    <property type="nucleotide sequence ID" value="XM_040910832.1"/>
</dbReference>
<evidence type="ECO:0000313" key="2">
    <source>
        <dbReference type="EMBL" id="KZT04515.1"/>
    </source>
</evidence>
<feature type="compositionally biased region" description="Gly residues" evidence="1">
    <location>
        <begin position="33"/>
        <end position="42"/>
    </location>
</feature>
<sequence length="325" mass="33938">MPAVCALRYSCGQDIEVGGTGPVAQIERRKGGGGHGHGGGHAGGDEGSHGHDTSSDGDKSVSDKYSDHVKEVDVPGETQGRTKAYAYGPGGGKVITIPEGEPYVGRKSGGGTRAGVAGNFEYGSGIPGRSATAVGVTDVDFPYGYRPFSWQHIQAMDLSSYTQQSSRVKYMSDPPVQYGMPENATRPGGPEASANFTDAYSNTTVCILSDNSTVASLIASISANCSLSASSSKTPLPFNATSSRPCPEQAIMYYRGSSATMTLVGYNNTNLFSNNTASVMLPLPSWANTSFISCVNETTIAAIPLFGRATMPVEDSHFADADRTI</sequence>
<name>A0A165DBU0_9APHY</name>
<dbReference type="Proteomes" id="UP000076871">
    <property type="component" value="Unassembled WGS sequence"/>
</dbReference>
<keyword evidence="3" id="KW-1185">Reference proteome</keyword>
<evidence type="ECO:0000256" key="1">
    <source>
        <dbReference type="SAM" id="MobiDB-lite"/>
    </source>
</evidence>
<dbReference type="OrthoDB" id="3365917at2759"/>
<feature type="compositionally biased region" description="Basic and acidic residues" evidence="1">
    <location>
        <begin position="43"/>
        <end position="73"/>
    </location>
</feature>
<protein>
    <submittedName>
        <fullName evidence="2">Uncharacterized protein</fullName>
    </submittedName>
</protein>
<reference evidence="2 3" key="1">
    <citation type="journal article" date="2016" name="Mol. Biol. Evol.">
        <title>Comparative Genomics of Early-Diverging Mushroom-Forming Fungi Provides Insights into the Origins of Lignocellulose Decay Capabilities.</title>
        <authorList>
            <person name="Nagy L.G."/>
            <person name="Riley R."/>
            <person name="Tritt A."/>
            <person name="Adam C."/>
            <person name="Daum C."/>
            <person name="Floudas D."/>
            <person name="Sun H."/>
            <person name="Yadav J.S."/>
            <person name="Pangilinan J."/>
            <person name="Larsson K.H."/>
            <person name="Matsuura K."/>
            <person name="Barry K."/>
            <person name="Labutti K."/>
            <person name="Kuo R."/>
            <person name="Ohm R.A."/>
            <person name="Bhattacharya S.S."/>
            <person name="Shirouzu T."/>
            <person name="Yoshinaga Y."/>
            <person name="Martin F.M."/>
            <person name="Grigoriev I.V."/>
            <person name="Hibbett D.S."/>
        </authorList>
    </citation>
    <scope>NUCLEOTIDE SEQUENCE [LARGE SCALE GENOMIC DNA]</scope>
    <source>
        <strain evidence="2 3">93-53</strain>
    </source>
</reference>
<feature type="region of interest" description="Disordered" evidence="1">
    <location>
        <begin position="16"/>
        <end position="85"/>
    </location>
</feature>
<dbReference type="EMBL" id="KV427636">
    <property type="protein sequence ID" value="KZT04515.1"/>
    <property type="molecule type" value="Genomic_DNA"/>
</dbReference>
<organism evidence="2 3">
    <name type="scientific">Laetiporus sulphureus 93-53</name>
    <dbReference type="NCBI Taxonomy" id="1314785"/>
    <lineage>
        <taxon>Eukaryota</taxon>
        <taxon>Fungi</taxon>
        <taxon>Dikarya</taxon>
        <taxon>Basidiomycota</taxon>
        <taxon>Agaricomycotina</taxon>
        <taxon>Agaricomycetes</taxon>
        <taxon>Polyporales</taxon>
        <taxon>Laetiporus</taxon>
    </lineage>
</organism>
<dbReference type="AlphaFoldDB" id="A0A165DBU0"/>
<proteinExistence type="predicted"/>
<dbReference type="GeneID" id="63827861"/>
<gene>
    <name evidence="2" type="ORF">LAESUDRAFT_737932</name>
</gene>
<evidence type="ECO:0000313" key="3">
    <source>
        <dbReference type="Proteomes" id="UP000076871"/>
    </source>
</evidence>